<dbReference type="InterPro" id="IPR045584">
    <property type="entry name" value="Pilin-like"/>
</dbReference>
<evidence type="ECO:0000313" key="2">
    <source>
        <dbReference type="EMBL" id="MYL85282.1"/>
    </source>
</evidence>
<dbReference type="InterPro" id="IPR012902">
    <property type="entry name" value="N_methyl_site"/>
</dbReference>
<dbReference type="EMBL" id="WVUD01000072">
    <property type="protein sequence ID" value="MYL85282.1"/>
    <property type="molecule type" value="Genomic_DNA"/>
</dbReference>
<keyword evidence="1" id="KW-1133">Transmembrane helix</keyword>
<reference evidence="2 3" key="1">
    <citation type="submission" date="2020-01" db="EMBL/GenBank/DDBJ databases">
        <title>Genome sequence of Desulfovibrio aerotolerans DSM 16695(T).</title>
        <authorList>
            <person name="Karnachuk O."/>
            <person name="Avakyan M."/>
            <person name="Mardanov A."/>
            <person name="Kadnikov V."/>
            <person name="Ravin N."/>
        </authorList>
    </citation>
    <scope>NUCLEOTIDE SEQUENCE [LARGE SCALE GENOMIC DNA]</scope>
    <source>
        <strain evidence="2 3">DSM 16695</strain>
    </source>
</reference>
<evidence type="ECO:0000256" key="1">
    <source>
        <dbReference type="SAM" id="Phobius"/>
    </source>
</evidence>
<dbReference type="Proteomes" id="UP000482487">
    <property type="component" value="Unassembled WGS sequence"/>
</dbReference>
<organism evidence="2 3">
    <name type="scientific">Solidesulfovibrio aerotolerans</name>
    <dbReference type="NCBI Taxonomy" id="295255"/>
    <lineage>
        <taxon>Bacteria</taxon>
        <taxon>Pseudomonadati</taxon>
        <taxon>Thermodesulfobacteriota</taxon>
        <taxon>Desulfovibrionia</taxon>
        <taxon>Desulfovibrionales</taxon>
        <taxon>Desulfovibrionaceae</taxon>
        <taxon>Solidesulfovibrio</taxon>
    </lineage>
</organism>
<keyword evidence="1" id="KW-0472">Membrane</keyword>
<accession>A0A7C9IYW5</accession>
<name>A0A7C9IYW5_9BACT</name>
<feature type="transmembrane region" description="Helical" evidence="1">
    <location>
        <begin position="12"/>
        <end position="33"/>
    </location>
</feature>
<proteinExistence type="predicted"/>
<keyword evidence="1" id="KW-0812">Transmembrane</keyword>
<comment type="caution">
    <text evidence="2">The sequence shown here is derived from an EMBL/GenBank/DDBJ whole genome shotgun (WGS) entry which is preliminary data.</text>
</comment>
<gene>
    <name evidence="2" type="ORF">GTA51_19490</name>
</gene>
<dbReference type="RefSeq" id="WP_160964090.1">
    <property type="nucleotide sequence ID" value="NZ_WVUD01000072.1"/>
</dbReference>
<dbReference type="NCBIfam" id="TIGR02532">
    <property type="entry name" value="IV_pilin_GFxxxE"/>
    <property type="match status" value="1"/>
</dbReference>
<sequence length="156" mass="16615">MSKVSKDVGFTLIEIIATIVLFGLVAVMAVSFFSSGVTRTDIPITQLQADAHLQLVLENMIADKENSYSANGTALKNFADALGTVNASQSTYGSGRNYYLSEKRFVCPNVSNSFQSNGTAYQFLLVTIKDNVNSGPSLSYLFSSNNANVNCASGGS</sequence>
<dbReference type="OrthoDB" id="5455340at2"/>
<evidence type="ECO:0000313" key="3">
    <source>
        <dbReference type="Proteomes" id="UP000482487"/>
    </source>
</evidence>
<protein>
    <submittedName>
        <fullName evidence="2">Prepilin-type N-terminal cleavage/methylation domain-containing protein</fullName>
    </submittedName>
</protein>
<keyword evidence="3" id="KW-1185">Reference proteome</keyword>
<dbReference type="AlphaFoldDB" id="A0A7C9IYW5"/>
<dbReference type="SUPFAM" id="SSF54523">
    <property type="entry name" value="Pili subunits"/>
    <property type="match status" value="1"/>
</dbReference>